<dbReference type="EMBL" id="CP011125">
    <property type="protein sequence ID" value="AKF08158.1"/>
    <property type="molecule type" value="Genomic_DNA"/>
</dbReference>
<name>A0A0F6W604_9BACT</name>
<keyword evidence="2" id="KW-1185">Reference proteome</keyword>
<evidence type="ECO:0008006" key="3">
    <source>
        <dbReference type="Google" id="ProtNLM"/>
    </source>
</evidence>
<protein>
    <recommendedName>
        <fullName evidence="3">Lipoprotein</fullName>
    </recommendedName>
</protein>
<dbReference type="InterPro" id="IPR011990">
    <property type="entry name" value="TPR-like_helical_dom_sf"/>
</dbReference>
<dbReference type="Proteomes" id="UP000034883">
    <property type="component" value="Chromosome"/>
</dbReference>
<dbReference type="SUPFAM" id="SSF48452">
    <property type="entry name" value="TPR-like"/>
    <property type="match status" value="1"/>
</dbReference>
<proteinExistence type="predicted"/>
<reference evidence="1 2" key="1">
    <citation type="submission" date="2015-03" db="EMBL/GenBank/DDBJ databases">
        <title>Genome assembly of Sandaracinus amylolyticus DSM 53668.</title>
        <authorList>
            <person name="Sharma G."/>
            <person name="Subramanian S."/>
        </authorList>
    </citation>
    <scope>NUCLEOTIDE SEQUENCE [LARGE SCALE GENOMIC DNA]</scope>
    <source>
        <strain evidence="1 2">DSM 53668</strain>
    </source>
</reference>
<evidence type="ECO:0000313" key="1">
    <source>
        <dbReference type="EMBL" id="AKF08158.1"/>
    </source>
</evidence>
<evidence type="ECO:0000313" key="2">
    <source>
        <dbReference type="Proteomes" id="UP000034883"/>
    </source>
</evidence>
<gene>
    <name evidence="1" type="ORF">DB32_005307</name>
</gene>
<dbReference type="KEGG" id="samy:DB32_005307"/>
<organism evidence="1 2">
    <name type="scientific">Sandaracinus amylolyticus</name>
    <dbReference type="NCBI Taxonomy" id="927083"/>
    <lineage>
        <taxon>Bacteria</taxon>
        <taxon>Pseudomonadati</taxon>
        <taxon>Myxococcota</taxon>
        <taxon>Polyangia</taxon>
        <taxon>Polyangiales</taxon>
        <taxon>Sandaracinaceae</taxon>
        <taxon>Sandaracinus</taxon>
    </lineage>
</organism>
<accession>A0A0F6W604</accession>
<sequence length="120" mass="13598">MIFALALGACAATSSEMRRAEEAYDQARFDAARTWLVDLEDIAPSMDEPMRARYFYLRGMAEYRLGHRLEALHYLEVAHEIAGENGRGLREEQRDLLARTRAELEPVDPLSHRPPPAAAD</sequence>
<dbReference type="Gene3D" id="1.25.40.10">
    <property type="entry name" value="Tetratricopeptide repeat domain"/>
    <property type="match status" value="1"/>
</dbReference>
<dbReference type="AlphaFoldDB" id="A0A0F6W604"/>